<protein>
    <recommendedName>
        <fullName evidence="1">IrrE N-terminal-like domain-containing protein</fullName>
    </recommendedName>
</protein>
<name>A0A3B1AZB0_9ZZZZ</name>
<dbReference type="Gene3D" id="1.10.10.2910">
    <property type="match status" value="1"/>
</dbReference>
<evidence type="ECO:0000313" key="2">
    <source>
        <dbReference type="EMBL" id="VAX11406.1"/>
    </source>
</evidence>
<dbReference type="PANTHER" id="PTHR43236">
    <property type="entry name" value="ANTITOXIN HIGA1"/>
    <property type="match status" value="1"/>
</dbReference>
<dbReference type="AlphaFoldDB" id="A0A3B1AZB0"/>
<accession>A0A3B1AZB0</accession>
<feature type="domain" description="IrrE N-terminal-like" evidence="1">
    <location>
        <begin position="154"/>
        <end position="233"/>
    </location>
</feature>
<dbReference type="Pfam" id="PF06114">
    <property type="entry name" value="Peptidase_M78"/>
    <property type="match status" value="1"/>
</dbReference>
<evidence type="ECO:0000259" key="1">
    <source>
        <dbReference type="Pfam" id="PF06114"/>
    </source>
</evidence>
<organism evidence="2">
    <name type="scientific">hydrothermal vent metagenome</name>
    <dbReference type="NCBI Taxonomy" id="652676"/>
    <lineage>
        <taxon>unclassified sequences</taxon>
        <taxon>metagenomes</taxon>
        <taxon>ecological metagenomes</taxon>
    </lineage>
</organism>
<reference evidence="2" key="1">
    <citation type="submission" date="2018-06" db="EMBL/GenBank/DDBJ databases">
        <authorList>
            <person name="Zhirakovskaya E."/>
        </authorList>
    </citation>
    <scope>NUCLEOTIDE SEQUENCE</scope>
</reference>
<dbReference type="EMBL" id="UOFY01000067">
    <property type="protein sequence ID" value="VAX11406.1"/>
    <property type="molecule type" value="Genomic_DNA"/>
</dbReference>
<dbReference type="InterPro" id="IPR010359">
    <property type="entry name" value="IrrE_HExxH"/>
</dbReference>
<sequence length="315" mass="36421">MRNSNLINRKIAASRKLYQDPYAHLDGNGDYDAYIPNQIHSSKELHSDERLNIIDSVAEFNCNQSKETLNNTEQRHRSNFRKKIKYSHKNIESKVRKLHLEIWSRRNEFWFEAVPTDPVKLLDPFVAAKCIGYKYVEVEFLGQGSDKEIAGIIDRTNKQISISRRFKKNVSRFTAAHELGHALLHQETTMHRDRPMDGSSKPNGLRDAMEVEADKFATCFLMPENLVRTRFQQVFGVKDTFVLNDNTAFALDPINPEGLFNQRRIIRDLARILASVEQYNGRYMHSLANQFFVSVEAMAIRIEELGLICTVGWAE</sequence>
<gene>
    <name evidence="2" type="ORF">MNBD_GAMMA25-1610</name>
</gene>
<dbReference type="InterPro" id="IPR052345">
    <property type="entry name" value="Rad_response_metalloprotease"/>
</dbReference>
<proteinExistence type="predicted"/>
<dbReference type="PANTHER" id="PTHR43236:SF1">
    <property type="entry name" value="BLL7220 PROTEIN"/>
    <property type="match status" value="1"/>
</dbReference>